<dbReference type="InterPro" id="IPR000515">
    <property type="entry name" value="MetI-like"/>
</dbReference>
<evidence type="ECO:0000256" key="5">
    <source>
        <dbReference type="ARBA" id="ARBA00022989"/>
    </source>
</evidence>
<dbReference type="SUPFAM" id="SSF161098">
    <property type="entry name" value="MetI-like"/>
    <property type="match status" value="2"/>
</dbReference>
<feature type="transmembrane region" description="Helical" evidence="7">
    <location>
        <begin position="313"/>
        <end position="344"/>
    </location>
</feature>
<feature type="transmembrane region" description="Helical" evidence="7">
    <location>
        <begin position="364"/>
        <end position="388"/>
    </location>
</feature>
<dbReference type="InterPro" id="IPR035906">
    <property type="entry name" value="MetI-like_sf"/>
</dbReference>
<dbReference type="PANTHER" id="PTHR30183">
    <property type="entry name" value="MOLYBDENUM TRANSPORT SYSTEM PERMEASE PROTEIN MODB"/>
    <property type="match status" value="1"/>
</dbReference>
<keyword evidence="2" id="KW-0813">Transport</keyword>
<accession>A0A178XU31</accession>
<feature type="transmembrane region" description="Helical" evidence="7">
    <location>
        <begin position="260"/>
        <end position="287"/>
    </location>
</feature>
<comment type="subcellular location">
    <subcellularLocation>
        <location evidence="1">Cell membrane</location>
        <topology evidence="1">Multi-pass membrane protein</topology>
    </subcellularLocation>
</comment>
<keyword evidence="5 7" id="KW-1133">Transmembrane helix</keyword>
<protein>
    <submittedName>
        <fullName evidence="9">ABC transporter permease</fullName>
    </submittedName>
</protein>
<feature type="transmembrane region" description="Helical" evidence="7">
    <location>
        <begin position="21"/>
        <end position="46"/>
    </location>
</feature>
<feature type="transmembrane region" description="Helical" evidence="7">
    <location>
        <begin position="220"/>
        <end position="240"/>
    </location>
</feature>
<feature type="domain" description="ABC transmembrane type-1" evidence="8">
    <location>
        <begin position="69"/>
        <end position="284"/>
    </location>
</feature>
<evidence type="ECO:0000256" key="1">
    <source>
        <dbReference type="ARBA" id="ARBA00004651"/>
    </source>
</evidence>
<evidence type="ECO:0000256" key="3">
    <source>
        <dbReference type="ARBA" id="ARBA00022475"/>
    </source>
</evidence>
<dbReference type="OrthoDB" id="7852521at2"/>
<proteinExistence type="predicted"/>
<dbReference type="RefSeq" id="WP_064242296.1">
    <property type="nucleotide sequence ID" value="NZ_LPUX01000060.1"/>
</dbReference>
<keyword evidence="3" id="KW-1003">Cell membrane</keyword>
<evidence type="ECO:0000313" key="10">
    <source>
        <dbReference type="Proteomes" id="UP000094025"/>
    </source>
</evidence>
<dbReference type="AlphaFoldDB" id="A0A178XU31"/>
<gene>
    <name evidence="9" type="ORF">AU381_06740</name>
</gene>
<dbReference type="Proteomes" id="UP000094025">
    <property type="component" value="Unassembled WGS sequence"/>
</dbReference>
<evidence type="ECO:0000256" key="2">
    <source>
        <dbReference type="ARBA" id="ARBA00022448"/>
    </source>
</evidence>
<feature type="transmembrane region" description="Helical" evidence="7">
    <location>
        <begin position="538"/>
        <end position="564"/>
    </location>
</feature>
<sequence length="572" mass="60751">MGQRIRIKAPRAGSRALTADTLLALILGLPILAGLAGVILPAFGYLPALGGSGLKRDHFAELASQPHILRSSLTGLLAGLATTGAAVAIVGTFLAGFAGTPVFSRIQHLVSPLLAVPHAAAAFALAFLVAPSGFLVRLVSPELTGFTRPPQWLVPNDPLGLSMVAGLITKEVPFLFLIALAALPQLPLRQSRQLTAALGYGRLGGFLVSLWPALYRQIRLAVFAVLVYSVSVVDLAIILGPQLPATLPVRIAQWTADHDLGARFLASAAALLQLAIVLAAVVIWLLVERLGRFALARLTYSGRRLRNDAVPRFVSACAMAACAALIFLGIAILCIWSVAGLWPFPNDLPAELTPQTWLRTLPQLWPALQTTIALALAAAALALLSAILLLHHNGASGRGGNGPRYRLLYLPLLLPEISFVFGLQILIVSAGLKPAFASVLAVHFLFVLPYVLLSLSAPWRELDRRFENIAAGFGKPSLQILLTVRLPLLLRACLTAFAVGFSVSISLYLPTLLIGAGRLTTIATEAVALSSGGDRRVIGVYALVQASLPFLAFLIASLGPQLLFRNRRAMRT</sequence>
<feature type="transmembrane region" description="Helical" evidence="7">
    <location>
        <begin position="435"/>
        <end position="455"/>
    </location>
</feature>
<dbReference type="GO" id="GO:0055085">
    <property type="term" value="P:transmembrane transport"/>
    <property type="evidence" value="ECO:0007669"/>
    <property type="project" value="InterPro"/>
</dbReference>
<feature type="domain" description="ABC transmembrane type-1" evidence="8">
    <location>
        <begin position="368"/>
        <end position="556"/>
    </location>
</feature>
<dbReference type="GO" id="GO:0005886">
    <property type="term" value="C:plasma membrane"/>
    <property type="evidence" value="ECO:0007669"/>
    <property type="project" value="UniProtKB-SubCell"/>
</dbReference>
<evidence type="ECO:0000313" key="9">
    <source>
        <dbReference type="EMBL" id="OAP38810.1"/>
    </source>
</evidence>
<comment type="caution">
    <text evidence="9">The sequence shown here is derived from an EMBL/GenBank/DDBJ whole genome shotgun (WGS) entry which is preliminary data.</text>
</comment>
<evidence type="ECO:0000256" key="7">
    <source>
        <dbReference type="SAM" id="Phobius"/>
    </source>
</evidence>
<feature type="transmembrane region" description="Helical" evidence="7">
    <location>
        <begin position="408"/>
        <end position="429"/>
    </location>
</feature>
<name>A0A178XU31_9HYPH</name>
<evidence type="ECO:0000259" key="8">
    <source>
        <dbReference type="PROSITE" id="PS50928"/>
    </source>
</evidence>
<keyword evidence="4 7" id="KW-0812">Transmembrane</keyword>
<dbReference type="PANTHER" id="PTHR30183:SF6">
    <property type="entry name" value="INNER MEMBRANE ABC TRANSPORTER PERMEASE PROTEIN YNJC"/>
    <property type="match status" value="1"/>
</dbReference>
<dbReference type="Gene3D" id="1.10.3720.10">
    <property type="entry name" value="MetI-like"/>
    <property type="match status" value="2"/>
</dbReference>
<dbReference type="STRING" id="1472378.AU381_06740"/>
<dbReference type="PROSITE" id="PS50928">
    <property type="entry name" value="ABC_TM1"/>
    <property type="match status" value="2"/>
</dbReference>
<feature type="transmembrane region" description="Helical" evidence="7">
    <location>
        <begin position="76"/>
        <end position="98"/>
    </location>
</feature>
<feature type="transmembrane region" description="Helical" evidence="7">
    <location>
        <begin position="159"/>
        <end position="183"/>
    </location>
</feature>
<dbReference type="EMBL" id="LPUX01000060">
    <property type="protein sequence ID" value="OAP38810.1"/>
    <property type="molecule type" value="Genomic_DNA"/>
</dbReference>
<organism evidence="9 10">
    <name type="scientific">Sinorhizobium glycinis</name>
    <dbReference type="NCBI Taxonomy" id="1472378"/>
    <lineage>
        <taxon>Bacteria</taxon>
        <taxon>Pseudomonadati</taxon>
        <taxon>Pseudomonadota</taxon>
        <taxon>Alphaproteobacteria</taxon>
        <taxon>Hyphomicrobiales</taxon>
        <taxon>Rhizobiaceae</taxon>
        <taxon>Sinorhizobium/Ensifer group</taxon>
        <taxon>Sinorhizobium</taxon>
    </lineage>
</organism>
<feature type="transmembrane region" description="Helical" evidence="7">
    <location>
        <begin position="119"/>
        <end position="139"/>
    </location>
</feature>
<evidence type="ECO:0000256" key="6">
    <source>
        <dbReference type="ARBA" id="ARBA00023136"/>
    </source>
</evidence>
<evidence type="ECO:0000256" key="4">
    <source>
        <dbReference type="ARBA" id="ARBA00022692"/>
    </source>
</evidence>
<reference evidence="9 10" key="1">
    <citation type="journal article" date="2016" name="Int. J. Syst. Evol. Microbiol.">
        <title>Ensifer glycinis sp. nov., an novel rhizobial species associated with Glycine spp.</title>
        <authorList>
            <person name="Yan H."/>
            <person name="Yan J."/>
            <person name="Sui X.H."/>
            <person name="Wang E.T."/>
            <person name="Chen W.X."/>
            <person name="Zhang X.X."/>
            <person name="Chen W.F."/>
        </authorList>
    </citation>
    <scope>NUCLEOTIDE SEQUENCE [LARGE SCALE GENOMIC DNA]</scope>
    <source>
        <strain evidence="9 10">CCBAU 23380</strain>
    </source>
</reference>
<keyword evidence="6 7" id="KW-0472">Membrane</keyword>
<keyword evidence="10" id="KW-1185">Reference proteome</keyword>